<dbReference type="InterPro" id="IPR007684">
    <property type="entry name" value="Znf_Ogr/Delta"/>
</dbReference>
<keyword evidence="4" id="KW-1185">Reference proteome</keyword>
<proteinExistence type="predicted"/>
<dbReference type="EMBL" id="CP054580">
    <property type="protein sequence ID" value="QKS26551.1"/>
    <property type="molecule type" value="Genomic_DNA"/>
</dbReference>
<organism evidence="3 4">
    <name type="scientific">Vreelandella titanicae</name>
    <dbReference type="NCBI Taxonomy" id="664683"/>
    <lineage>
        <taxon>Bacteria</taxon>
        <taxon>Pseudomonadati</taxon>
        <taxon>Pseudomonadota</taxon>
        <taxon>Gammaproteobacteria</taxon>
        <taxon>Oceanospirillales</taxon>
        <taxon>Halomonadaceae</taxon>
        <taxon>Vreelandella</taxon>
    </lineage>
</organism>
<sequence>MTEKNDVKQGSIEGEYLEGEETEGVEHQDSRLRFDCPHCGSHMWVRTSKTHLPIFRVLYLHCSNVFGCGFRTTADLSLKHVLAPSFRPNPKVDLPYSPWFKRHARLEKQGQMRLGIEDQTKKEPQHERRTH</sequence>
<protein>
    <recommendedName>
        <fullName evidence="2">Zinc finger Ogr/Delta-type domain-containing protein</fullName>
    </recommendedName>
</protein>
<dbReference type="RefSeq" id="WP_174788361.1">
    <property type="nucleotide sequence ID" value="NZ_CP054580.1"/>
</dbReference>
<gene>
    <name evidence="3" type="ORF">FX987_04360</name>
</gene>
<dbReference type="AlphaFoldDB" id="A0AAP9NR08"/>
<evidence type="ECO:0000313" key="4">
    <source>
        <dbReference type="Proteomes" id="UP000509761"/>
    </source>
</evidence>
<name>A0AAP9NR08_9GAMM</name>
<dbReference type="Pfam" id="PF04606">
    <property type="entry name" value="Ogr_Delta"/>
    <property type="match status" value="1"/>
</dbReference>
<feature type="domain" description="Zinc finger Ogr/Delta-type" evidence="2">
    <location>
        <begin position="36"/>
        <end position="82"/>
    </location>
</feature>
<accession>A0AAP9NR08</accession>
<reference evidence="3 4" key="1">
    <citation type="submission" date="2019-12" db="EMBL/GenBank/DDBJ databases">
        <title>Genome sequencing and assembly of endphytes of Porphyra tenera.</title>
        <authorList>
            <person name="Park J.M."/>
            <person name="Shin R."/>
            <person name="Jo S.H."/>
        </authorList>
    </citation>
    <scope>NUCLEOTIDE SEQUENCE [LARGE SCALE GENOMIC DNA]</scope>
    <source>
        <strain evidence="3 4">GPM3</strain>
    </source>
</reference>
<evidence type="ECO:0000313" key="3">
    <source>
        <dbReference type="EMBL" id="QKS26551.1"/>
    </source>
</evidence>
<evidence type="ECO:0000259" key="2">
    <source>
        <dbReference type="Pfam" id="PF04606"/>
    </source>
</evidence>
<dbReference type="Proteomes" id="UP000509761">
    <property type="component" value="Chromosome"/>
</dbReference>
<feature type="region of interest" description="Disordered" evidence="1">
    <location>
        <begin position="1"/>
        <end position="28"/>
    </location>
</feature>
<evidence type="ECO:0000256" key="1">
    <source>
        <dbReference type="SAM" id="MobiDB-lite"/>
    </source>
</evidence>